<feature type="transmembrane region" description="Helical" evidence="13">
    <location>
        <begin position="30"/>
        <end position="53"/>
    </location>
</feature>
<dbReference type="OMA" id="PAKMNRD"/>
<evidence type="ECO:0000256" key="3">
    <source>
        <dbReference type="ARBA" id="ARBA00022617"/>
    </source>
</evidence>
<dbReference type="Gramene" id="PSS02016">
    <property type="protein sequence ID" value="PSS02016"/>
    <property type="gene ID" value="CEY00_Acc23373"/>
</dbReference>
<dbReference type="PANTHER" id="PTHR24282">
    <property type="entry name" value="CYTOCHROME P450 FAMILY MEMBER"/>
    <property type="match status" value="1"/>
</dbReference>
<sequence length="540" mass="61898">MFLTWLPSNITPNFILSKTQIVKKMETHTFFPLIISCLLFVYCVLRVCYSIWWKPKLLEKKLKRQGIRGTPYKLLIGDMKEYMRQITQAWSIPLTLTHEIAPRVDPFTHNIVEKYGKVCLCWFGTTPRLIVQDPELMKEVLSNKLGHFGGPPVNQLILILTRGLTTLEGEKWAQHRRIINPAFHLEKLKGMIPDFATSCGLLIEKWNKSIVQTGTCETDVWMEFQDLTGDIISRTAFGSNFEEGKKILQLQKELQVLVIEAMQTLYIPGFRFIPTKKNRTRKNLDRRITSMLKTLIQRKESEITSGKSRGDDLLGILLQSNKEEKNSLNKGMTIEEVIEECKLFYLAGHETTSNMLTWTMIVLAMHPNWQHKARQEVMQVCGDTSPDFEAISHLKIMTMILYEVLRLYPPVIAHYKHTYKETKLGNTLSIPAGVDVTLPTLLIHHDPDLWGDDAPEFKPQRFSQGVSKASTDCHLAFFPFGWGPRTCVGQNFALIEAKVALAVILQHFWFELSPSYAHAPQTGMTLQPQHGAQIVLHRLD</sequence>
<keyword evidence="10 13" id="KW-0472">Membrane</keyword>
<dbReference type="Proteomes" id="UP000241394">
    <property type="component" value="Chromosome LG20"/>
</dbReference>
<dbReference type="Pfam" id="PF00067">
    <property type="entry name" value="p450"/>
    <property type="match status" value="1"/>
</dbReference>
<evidence type="ECO:0000256" key="6">
    <source>
        <dbReference type="ARBA" id="ARBA00022989"/>
    </source>
</evidence>
<comment type="caution">
    <text evidence="14">The sequence shown here is derived from an EMBL/GenBank/DDBJ whole genome shotgun (WGS) entry which is preliminary data.</text>
</comment>
<evidence type="ECO:0000256" key="10">
    <source>
        <dbReference type="ARBA" id="ARBA00023136"/>
    </source>
</evidence>
<dbReference type="GO" id="GO:0016705">
    <property type="term" value="F:oxidoreductase activity, acting on paired donors, with incorporation or reduction of molecular oxygen"/>
    <property type="evidence" value="ECO:0007669"/>
    <property type="project" value="InterPro"/>
</dbReference>
<dbReference type="STRING" id="1590841.A0A2R6Q565"/>
<comment type="similarity">
    <text evidence="2 12">Belongs to the cytochrome P450 family.</text>
</comment>
<keyword evidence="5 11" id="KW-0479">Metal-binding</keyword>
<evidence type="ECO:0000256" key="4">
    <source>
        <dbReference type="ARBA" id="ARBA00022692"/>
    </source>
</evidence>
<dbReference type="GO" id="GO:0020037">
    <property type="term" value="F:heme binding"/>
    <property type="evidence" value="ECO:0007669"/>
    <property type="project" value="InterPro"/>
</dbReference>
<comment type="subcellular location">
    <subcellularLocation>
        <location evidence="1">Membrane</location>
    </subcellularLocation>
</comment>
<evidence type="ECO:0000256" key="8">
    <source>
        <dbReference type="ARBA" id="ARBA00023004"/>
    </source>
</evidence>
<reference evidence="15" key="2">
    <citation type="journal article" date="2018" name="BMC Genomics">
        <title>A manually annotated Actinidia chinensis var. chinensis (kiwifruit) genome highlights the challenges associated with draft genomes and gene prediction in plants.</title>
        <authorList>
            <person name="Pilkington S.M."/>
            <person name="Crowhurst R."/>
            <person name="Hilario E."/>
            <person name="Nardozza S."/>
            <person name="Fraser L."/>
            <person name="Peng Y."/>
            <person name="Gunaseelan K."/>
            <person name="Simpson R."/>
            <person name="Tahir J."/>
            <person name="Deroles S.C."/>
            <person name="Templeton K."/>
            <person name="Luo Z."/>
            <person name="Davy M."/>
            <person name="Cheng C."/>
            <person name="McNeilage M."/>
            <person name="Scaglione D."/>
            <person name="Liu Y."/>
            <person name="Zhang Q."/>
            <person name="Datson P."/>
            <person name="De Silva N."/>
            <person name="Gardiner S.E."/>
            <person name="Bassett H."/>
            <person name="Chagne D."/>
            <person name="McCallum J."/>
            <person name="Dzierzon H."/>
            <person name="Deng C."/>
            <person name="Wang Y.Y."/>
            <person name="Barron L."/>
            <person name="Manako K."/>
            <person name="Bowen J."/>
            <person name="Foster T.M."/>
            <person name="Erridge Z.A."/>
            <person name="Tiffin H."/>
            <person name="Waite C.N."/>
            <person name="Davies K.M."/>
            <person name="Grierson E.P."/>
            <person name="Laing W.A."/>
            <person name="Kirk R."/>
            <person name="Chen X."/>
            <person name="Wood M."/>
            <person name="Montefiori M."/>
            <person name="Brummell D.A."/>
            <person name="Schwinn K.E."/>
            <person name="Catanach A."/>
            <person name="Fullerton C."/>
            <person name="Li D."/>
            <person name="Meiyalaghan S."/>
            <person name="Nieuwenhuizen N."/>
            <person name="Read N."/>
            <person name="Prakash R."/>
            <person name="Hunter D."/>
            <person name="Zhang H."/>
            <person name="McKenzie M."/>
            <person name="Knabel M."/>
            <person name="Harris A."/>
            <person name="Allan A.C."/>
            <person name="Gleave A."/>
            <person name="Chen A."/>
            <person name="Janssen B.J."/>
            <person name="Plunkett B."/>
            <person name="Ampomah-Dwamena C."/>
            <person name="Voogd C."/>
            <person name="Leif D."/>
            <person name="Lafferty D."/>
            <person name="Souleyre E.J.F."/>
            <person name="Varkonyi-Gasic E."/>
            <person name="Gambi F."/>
            <person name="Hanley J."/>
            <person name="Yao J.L."/>
            <person name="Cheung J."/>
            <person name="David K.M."/>
            <person name="Warren B."/>
            <person name="Marsh K."/>
            <person name="Snowden K.C."/>
            <person name="Lin-Wang K."/>
            <person name="Brian L."/>
            <person name="Martinez-Sanchez M."/>
            <person name="Wang M."/>
            <person name="Ileperuma N."/>
            <person name="Macnee N."/>
            <person name="Campin R."/>
            <person name="McAtee P."/>
            <person name="Drummond R.S.M."/>
            <person name="Espley R.V."/>
            <person name="Ireland H.S."/>
            <person name="Wu R."/>
            <person name="Atkinson R.G."/>
            <person name="Karunairetnam S."/>
            <person name="Bulley S."/>
            <person name="Chunkath S."/>
            <person name="Hanley Z."/>
            <person name="Storey R."/>
            <person name="Thrimawithana A.H."/>
            <person name="Thomson S."/>
            <person name="David C."/>
            <person name="Testolin R."/>
            <person name="Huang H."/>
            <person name="Hellens R.P."/>
            <person name="Schaffer R.J."/>
        </authorList>
    </citation>
    <scope>NUCLEOTIDE SEQUENCE [LARGE SCALE GENOMIC DNA]</scope>
    <source>
        <strain evidence="15">cv. Red5</strain>
    </source>
</reference>
<dbReference type="GO" id="GO:0005506">
    <property type="term" value="F:iron ion binding"/>
    <property type="evidence" value="ECO:0007669"/>
    <property type="project" value="InterPro"/>
</dbReference>
<evidence type="ECO:0000256" key="13">
    <source>
        <dbReference type="SAM" id="Phobius"/>
    </source>
</evidence>
<dbReference type="FunFam" id="1.10.630.10:FF:000029">
    <property type="entry name" value="Cytochrome P450 734A1"/>
    <property type="match status" value="1"/>
</dbReference>
<dbReference type="InterPro" id="IPR001128">
    <property type="entry name" value="Cyt_P450"/>
</dbReference>
<keyword evidence="6 13" id="KW-1133">Transmembrane helix</keyword>
<dbReference type="InterPro" id="IPR017972">
    <property type="entry name" value="Cyt_P450_CS"/>
</dbReference>
<evidence type="ECO:0000313" key="15">
    <source>
        <dbReference type="Proteomes" id="UP000241394"/>
    </source>
</evidence>
<reference evidence="14 15" key="1">
    <citation type="submission" date="2017-07" db="EMBL/GenBank/DDBJ databases">
        <title>An improved, manually edited Actinidia chinensis var. chinensis (kiwifruit) genome highlights the challenges associated with draft genomes and gene prediction in plants.</title>
        <authorList>
            <person name="Pilkington S."/>
            <person name="Crowhurst R."/>
            <person name="Hilario E."/>
            <person name="Nardozza S."/>
            <person name="Fraser L."/>
            <person name="Peng Y."/>
            <person name="Gunaseelan K."/>
            <person name="Simpson R."/>
            <person name="Tahir J."/>
            <person name="Deroles S."/>
            <person name="Templeton K."/>
            <person name="Luo Z."/>
            <person name="Davy M."/>
            <person name="Cheng C."/>
            <person name="Mcneilage M."/>
            <person name="Scaglione D."/>
            <person name="Liu Y."/>
            <person name="Zhang Q."/>
            <person name="Datson P."/>
            <person name="De Silva N."/>
            <person name="Gardiner S."/>
            <person name="Bassett H."/>
            <person name="Chagne D."/>
            <person name="Mccallum J."/>
            <person name="Dzierzon H."/>
            <person name="Deng C."/>
            <person name="Wang Y.-Y."/>
            <person name="Barron N."/>
            <person name="Manako K."/>
            <person name="Bowen J."/>
            <person name="Foster T."/>
            <person name="Erridge Z."/>
            <person name="Tiffin H."/>
            <person name="Waite C."/>
            <person name="Davies K."/>
            <person name="Grierson E."/>
            <person name="Laing W."/>
            <person name="Kirk R."/>
            <person name="Chen X."/>
            <person name="Wood M."/>
            <person name="Montefiori M."/>
            <person name="Brummell D."/>
            <person name="Schwinn K."/>
            <person name="Catanach A."/>
            <person name="Fullerton C."/>
            <person name="Li D."/>
            <person name="Meiyalaghan S."/>
            <person name="Nieuwenhuizen N."/>
            <person name="Read N."/>
            <person name="Prakash R."/>
            <person name="Hunter D."/>
            <person name="Zhang H."/>
            <person name="Mckenzie M."/>
            <person name="Knabel M."/>
            <person name="Harris A."/>
            <person name="Allan A."/>
            <person name="Chen A."/>
            <person name="Janssen B."/>
            <person name="Plunkett B."/>
            <person name="Dwamena C."/>
            <person name="Voogd C."/>
            <person name="Leif D."/>
            <person name="Lafferty D."/>
            <person name="Souleyre E."/>
            <person name="Varkonyi-Gasic E."/>
            <person name="Gambi F."/>
            <person name="Hanley J."/>
            <person name="Yao J.-L."/>
            <person name="Cheung J."/>
            <person name="David K."/>
            <person name="Warren B."/>
            <person name="Marsh K."/>
            <person name="Snowden K."/>
            <person name="Lin-Wang K."/>
            <person name="Brian L."/>
            <person name="Martinez-Sanchez M."/>
            <person name="Wang M."/>
            <person name="Ileperuma N."/>
            <person name="Macnee N."/>
            <person name="Campin R."/>
            <person name="Mcatee P."/>
            <person name="Drummond R."/>
            <person name="Espley R."/>
            <person name="Ireland H."/>
            <person name="Wu R."/>
            <person name="Atkinson R."/>
            <person name="Karunairetnam S."/>
            <person name="Bulley S."/>
            <person name="Chunkath S."/>
            <person name="Hanley Z."/>
            <person name="Storey R."/>
            <person name="Thrimawithana A."/>
            <person name="Thomson S."/>
            <person name="David C."/>
            <person name="Testolin R."/>
        </authorList>
    </citation>
    <scope>NUCLEOTIDE SEQUENCE [LARGE SCALE GENOMIC DNA]</scope>
    <source>
        <strain evidence="15">cv. Red5</strain>
        <tissue evidence="14">Young leaf</tissue>
    </source>
</reference>
<dbReference type="InterPro" id="IPR002401">
    <property type="entry name" value="Cyt_P450_E_grp-I"/>
</dbReference>
<name>A0A2R6Q565_ACTCC</name>
<proteinExistence type="inferred from homology"/>
<keyword evidence="8 11" id="KW-0408">Iron</keyword>
<dbReference type="PRINTS" id="PR00463">
    <property type="entry name" value="EP450I"/>
</dbReference>
<evidence type="ECO:0000256" key="9">
    <source>
        <dbReference type="ARBA" id="ARBA00023033"/>
    </source>
</evidence>
<keyword evidence="4 13" id="KW-0812">Transmembrane</keyword>
<feature type="binding site" description="axial binding residue" evidence="11">
    <location>
        <position position="487"/>
    </location>
    <ligand>
        <name>heme</name>
        <dbReference type="ChEBI" id="CHEBI:30413"/>
    </ligand>
    <ligandPart>
        <name>Fe</name>
        <dbReference type="ChEBI" id="CHEBI:18248"/>
    </ligandPart>
</feature>
<evidence type="ECO:0000256" key="11">
    <source>
        <dbReference type="PIRSR" id="PIRSR602401-1"/>
    </source>
</evidence>
<organism evidence="14 15">
    <name type="scientific">Actinidia chinensis var. chinensis</name>
    <name type="common">Chinese soft-hair kiwi</name>
    <dbReference type="NCBI Taxonomy" id="1590841"/>
    <lineage>
        <taxon>Eukaryota</taxon>
        <taxon>Viridiplantae</taxon>
        <taxon>Streptophyta</taxon>
        <taxon>Embryophyta</taxon>
        <taxon>Tracheophyta</taxon>
        <taxon>Spermatophyta</taxon>
        <taxon>Magnoliopsida</taxon>
        <taxon>eudicotyledons</taxon>
        <taxon>Gunneridae</taxon>
        <taxon>Pentapetalae</taxon>
        <taxon>asterids</taxon>
        <taxon>Ericales</taxon>
        <taxon>Actinidiaceae</taxon>
        <taxon>Actinidia</taxon>
    </lineage>
</organism>
<keyword evidence="3 11" id="KW-0349">Heme</keyword>
<evidence type="ECO:0000256" key="7">
    <source>
        <dbReference type="ARBA" id="ARBA00023002"/>
    </source>
</evidence>
<dbReference type="GO" id="GO:0016020">
    <property type="term" value="C:membrane"/>
    <property type="evidence" value="ECO:0007669"/>
    <property type="project" value="UniProtKB-SubCell"/>
</dbReference>
<gene>
    <name evidence="14" type="ORF">CEY00_Acc23373</name>
</gene>
<dbReference type="PROSITE" id="PS00086">
    <property type="entry name" value="CYTOCHROME_P450"/>
    <property type="match status" value="1"/>
</dbReference>
<dbReference type="AlphaFoldDB" id="A0A2R6Q565"/>
<evidence type="ECO:0000256" key="1">
    <source>
        <dbReference type="ARBA" id="ARBA00004370"/>
    </source>
</evidence>
<evidence type="ECO:0000313" key="14">
    <source>
        <dbReference type="EMBL" id="PSS02016.1"/>
    </source>
</evidence>
<evidence type="ECO:0000256" key="5">
    <source>
        <dbReference type="ARBA" id="ARBA00022723"/>
    </source>
</evidence>
<dbReference type="EMBL" id="NKQK01000020">
    <property type="protein sequence ID" value="PSS02016.1"/>
    <property type="molecule type" value="Genomic_DNA"/>
</dbReference>
<dbReference type="InterPro" id="IPR050665">
    <property type="entry name" value="Cytochrome_P450_Monooxygen"/>
</dbReference>
<keyword evidence="15" id="KW-1185">Reference proteome</keyword>
<dbReference type="InterPro" id="IPR036396">
    <property type="entry name" value="Cyt_P450_sf"/>
</dbReference>
<dbReference type="InParanoid" id="A0A2R6Q565"/>
<accession>A0A2R6Q565</accession>
<dbReference type="OrthoDB" id="1470350at2759"/>
<dbReference type="SUPFAM" id="SSF48264">
    <property type="entry name" value="Cytochrome P450"/>
    <property type="match status" value="1"/>
</dbReference>
<dbReference type="GO" id="GO:0004497">
    <property type="term" value="F:monooxygenase activity"/>
    <property type="evidence" value="ECO:0007669"/>
    <property type="project" value="UniProtKB-KW"/>
</dbReference>
<dbReference type="PANTHER" id="PTHR24282:SF94">
    <property type="entry name" value="CYTOCHROME P450 72C1"/>
    <property type="match status" value="1"/>
</dbReference>
<evidence type="ECO:0000256" key="12">
    <source>
        <dbReference type="RuleBase" id="RU000461"/>
    </source>
</evidence>
<comment type="cofactor">
    <cofactor evidence="11">
        <name>heme</name>
        <dbReference type="ChEBI" id="CHEBI:30413"/>
    </cofactor>
</comment>
<dbReference type="Gene3D" id="1.10.630.10">
    <property type="entry name" value="Cytochrome P450"/>
    <property type="match status" value="1"/>
</dbReference>
<evidence type="ECO:0000256" key="2">
    <source>
        <dbReference type="ARBA" id="ARBA00010617"/>
    </source>
</evidence>
<keyword evidence="9 12" id="KW-0503">Monooxygenase</keyword>
<dbReference type="PRINTS" id="PR00385">
    <property type="entry name" value="P450"/>
</dbReference>
<protein>
    <submittedName>
        <fullName evidence="14">11-oxo-beta-amyrin 30-oxidase</fullName>
    </submittedName>
</protein>
<keyword evidence="7 12" id="KW-0560">Oxidoreductase</keyword>